<protein>
    <submittedName>
        <fullName evidence="2">HNH endonuclease</fullName>
    </submittedName>
</protein>
<dbReference type="Pfam" id="PF01844">
    <property type="entry name" value="HNH"/>
    <property type="match status" value="1"/>
</dbReference>
<reference evidence="2 3" key="1">
    <citation type="journal article" date="2020" name="J. Clin. Microbiol.">
        <title>Assessing the Genetic Diversity of Austrian Corynebacterium diphtheriae Clinical Isolates, 2011-2019.</title>
        <authorList>
            <person name="Schaeffer J."/>
            <person name="Huhulescu S."/>
            <person name="Stoeger A."/>
            <person name="Allerberger F."/>
            <person name="Ruppitsch W."/>
        </authorList>
    </citation>
    <scope>NUCLEOTIDE SEQUENCE [LARGE SCALE GENOMIC DNA]</scope>
    <source>
        <strain evidence="2 3">04-17</strain>
    </source>
</reference>
<dbReference type="InterPro" id="IPR003615">
    <property type="entry name" value="HNH_nuc"/>
</dbReference>
<keyword evidence="3" id="KW-1185">Reference proteome</keyword>
<dbReference type="CDD" id="cd00085">
    <property type="entry name" value="HNHc"/>
    <property type="match status" value="1"/>
</dbReference>
<accession>A0ABS0LDJ5</accession>
<gene>
    <name evidence="2" type="ORF">I4J41_07020</name>
</gene>
<sequence length="134" mass="14821">MKRLRRPTMPHDVASKVVGRADTLCEALLPASHCAGTAEVLHHRHLRSQGGKDTPSNLVHICTQCHDWIHNNPKAAAALGLIITRDRPSEKTKILRRSRWVTLSDDGGITPAGAHEKASVVDQIDWGETTKWQL</sequence>
<dbReference type="EMBL" id="JADQUG010000024">
    <property type="protein sequence ID" value="MBG9354358.1"/>
    <property type="molecule type" value="Genomic_DNA"/>
</dbReference>
<evidence type="ECO:0000259" key="1">
    <source>
        <dbReference type="Pfam" id="PF01844"/>
    </source>
</evidence>
<comment type="caution">
    <text evidence="2">The sequence shown here is derived from an EMBL/GenBank/DDBJ whole genome shotgun (WGS) entry which is preliminary data.</text>
</comment>
<dbReference type="RefSeq" id="WP_197690160.1">
    <property type="nucleotide sequence ID" value="NZ_JADQUG010000024.1"/>
</dbReference>
<proteinExistence type="predicted"/>
<keyword evidence="2" id="KW-0255">Endonuclease</keyword>
<dbReference type="InterPro" id="IPR002711">
    <property type="entry name" value="HNH"/>
</dbReference>
<name>A0ABS0LDJ5_9CORY</name>
<dbReference type="GO" id="GO:0004519">
    <property type="term" value="F:endonuclease activity"/>
    <property type="evidence" value="ECO:0007669"/>
    <property type="project" value="UniProtKB-KW"/>
</dbReference>
<evidence type="ECO:0000313" key="3">
    <source>
        <dbReference type="Proteomes" id="UP000615580"/>
    </source>
</evidence>
<keyword evidence="2" id="KW-0540">Nuclease</keyword>
<organism evidence="2 3">
    <name type="scientific">Corynebacterium belfantii</name>
    <dbReference type="NCBI Taxonomy" id="2014537"/>
    <lineage>
        <taxon>Bacteria</taxon>
        <taxon>Bacillati</taxon>
        <taxon>Actinomycetota</taxon>
        <taxon>Actinomycetes</taxon>
        <taxon>Mycobacteriales</taxon>
        <taxon>Corynebacteriaceae</taxon>
        <taxon>Corynebacterium</taxon>
    </lineage>
</organism>
<dbReference type="Proteomes" id="UP000615580">
    <property type="component" value="Unassembled WGS sequence"/>
</dbReference>
<feature type="domain" description="HNH" evidence="1">
    <location>
        <begin position="40"/>
        <end position="71"/>
    </location>
</feature>
<evidence type="ECO:0000313" key="2">
    <source>
        <dbReference type="EMBL" id="MBG9354358.1"/>
    </source>
</evidence>
<keyword evidence="2" id="KW-0378">Hydrolase</keyword>